<comment type="pathway">
    <text evidence="2">Amino-acid degradation; L-valine degradation.</text>
</comment>
<dbReference type="FunFam" id="1.20.140.10:FF:000001">
    <property type="entry name" value="Acyl-CoA dehydrogenase"/>
    <property type="match status" value="1"/>
</dbReference>
<dbReference type="InterPro" id="IPR013786">
    <property type="entry name" value="AcylCoA_DH/ox_N"/>
</dbReference>
<evidence type="ECO:0000259" key="11">
    <source>
        <dbReference type="Pfam" id="PF02771"/>
    </source>
</evidence>
<dbReference type="Pfam" id="PF02770">
    <property type="entry name" value="Acyl-CoA_dh_M"/>
    <property type="match status" value="1"/>
</dbReference>
<gene>
    <name evidence="12" type="ORF">SAMN05428998_115114</name>
</gene>
<evidence type="ECO:0000256" key="2">
    <source>
        <dbReference type="ARBA" id="ARBA00005109"/>
    </source>
</evidence>
<comment type="cofactor">
    <cofactor evidence="1 8">
        <name>FAD</name>
        <dbReference type="ChEBI" id="CHEBI:57692"/>
    </cofactor>
</comment>
<dbReference type="InterPro" id="IPR036250">
    <property type="entry name" value="AcylCo_DH-like_C"/>
</dbReference>
<evidence type="ECO:0000256" key="8">
    <source>
        <dbReference type="RuleBase" id="RU362125"/>
    </source>
</evidence>
<evidence type="ECO:0000256" key="3">
    <source>
        <dbReference type="ARBA" id="ARBA00009347"/>
    </source>
</evidence>
<reference evidence="12 13" key="1">
    <citation type="submission" date="2017-04" db="EMBL/GenBank/DDBJ databases">
        <authorList>
            <person name="Afonso C.L."/>
            <person name="Miller P.J."/>
            <person name="Scott M.A."/>
            <person name="Spackman E."/>
            <person name="Goraichik I."/>
            <person name="Dimitrov K.M."/>
            <person name="Suarez D.L."/>
            <person name="Swayne D.E."/>
        </authorList>
    </citation>
    <scope>NUCLEOTIDE SEQUENCE [LARGE SCALE GENOMIC DNA]</scope>
    <source>
        <strain evidence="12 13">USBA 355</strain>
    </source>
</reference>
<evidence type="ECO:0000256" key="5">
    <source>
        <dbReference type="ARBA" id="ARBA00022630"/>
    </source>
</evidence>
<dbReference type="PANTHER" id="PTHR43831">
    <property type="entry name" value="ISOBUTYRYL-COA DEHYDROGENASE"/>
    <property type="match status" value="1"/>
</dbReference>
<dbReference type="Pfam" id="PF02771">
    <property type="entry name" value="Acyl-CoA_dh_N"/>
    <property type="match status" value="1"/>
</dbReference>
<feature type="domain" description="Acyl-CoA oxidase/dehydrogenase middle" evidence="10">
    <location>
        <begin position="122"/>
        <end position="214"/>
    </location>
</feature>
<dbReference type="AlphaFoldDB" id="A0A1Y6C4X8"/>
<dbReference type="PROSITE" id="PS00073">
    <property type="entry name" value="ACYL_COA_DH_2"/>
    <property type="match status" value="1"/>
</dbReference>
<dbReference type="STRING" id="560819.SAMN05428998_115114"/>
<dbReference type="InterPro" id="IPR037069">
    <property type="entry name" value="AcylCoA_DH/ox_N_sf"/>
</dbReference>
<keyword evidence="5 8" id="KW-0285">Flavoprotein</keyword>
<sequence length="380" mass="41306">MDFEPTEEQEAFRDVARAFARDEMAPHAAEWDAGCVFPVETLRRAAALGFAGIYVGDDVGGSGLSRLDATLIFEELAAACPSTAAYLSIHNMAAWMIDRFGDDALRRRFLPKLMTMEHFASYCLTEPGHGSDAANLRTTAERRGEHYVLNGQKAFISGGGASDVYVVMCRTGAAGPKGISTLVVPKDTPGLSFGKKEVKLGWNSQPTAMVIFEDAEVPVGNRLGAEGEGFRIAMMGLDGGRLNIGACSLGGARACLELALGYVKERKQFGQALADFQATQFKLADMATELEAARLMIQRAAARLDARAPDATQHCAMAKRFATDAGFRIVNEALQLHGGYGYVRDYPIERYLRDLRVHQILEGTNEIMRVIVARKLLSEA</sequence>
<evidence type="ECO:0000256" key="7">
    <source>
        <dbReference type="ARBA" id="ARBA00023002"/>
    </source>
</evidence>
<dbReference type="RefSeq" id="WP_085124072.1">
    <property type="nucleotide sequence ID" value="NZ_FWZX01000015.1"/>
</dbReference>
<keyword evidence="13" id="KW-1185">Reference proteome</keyword>
<dbReference type="InterPro" id="IPR052547">
    <property type="entry name" value="Mito_Isobutyryl-CoADH"/>
</dbReference>
<evidence type="ECO:0000259" key="9">
    <source>
        <dbReference type="Pfam" id="PF00441"/>
    </source>
</evidence>
<keyword evidence="7 8" id="KW-0560">Oxidoreductase</keyword>
<evidence type="ECO:0000313" key="13">
    <source>
        <dbReference type="Proteomes" id="UP000192917"/>
    </source>
</evidence>
<dbReference type="Pfam" id="PF00441">
    <property type="entry name" value="Acyl-CoA_dh_1"/>
    <property type="match status" value="1"/>
</dbReference>
<proteinExistence type="inferred from homology"/>
<dbReference type="SUPFAM" id="SSF56645">
    <property type="entry name" value="Acyl-CoA dehydrogenase NM domain-like"/>
    <property type="match status" value="1"/>
</dbReference>
<evidence type="ECO:0000256" key="6">
    <source>
        <dbReference type="ARBA" id="ARBA00022827"/>
    </source>
</evidence>
<dbReference type="Gene3D" id="2.40.110.10">
    <property type="entry name" value="Butyryl-CoA Dehydrogenase, subunit A, domain 2"/>
    <property type="match status" value="1"/>
</dbReference>
<dbReference type="Gene3D" id="1.10.540.10">
    <property type="entry name" value="Acyl-CoA dehydrogenase/oxidase, N-terminal domain"/>
    <property type="match status" value="1"/>
</dbReference>
<evidence type="ECO:0000259" key="10">
    <source>
        <dbReference type="Pfam" id="PF02770"/>
    </source>
</evidence>
<dbReference type="InterPro" id="IPR009100">
    <property type="entry name" value="AcylCoA_DH/oxidase_NM_dom_sf"/>
</dbReference>
<accession>A0A1Y6C4X8</accession>
<keyword evidence="4" id="KW-0101">Branched-chain amino acid catabolism</keyword>
<comment type="similarity">
    <text evidence="3 8">Belongs to the acyl-CoA dehydrogenase family.</text>
</comment>
<name>A0A1Y6C4X8_9PROT</name>
<dbReference type="GO" id="GO:0050660">
    <property type="term" value="F:flavin adenine dinucleotide binding"/>
    <property type="evidence" value="ECO:0007669"/>
    <property type="project" value="InterPro"/>
</dbReference>
<dbReference type="Gene3D" id="1.20.140.10">
    <property type="entry name" value="Butyryl-CoA Dehydrogenase, subunit A, domain 3"/>
    <property type="match status" value="1"/>
</dbReference>
<dbReference type="InterPro" id="IPR046373">
    <property type="entry name" value="Acyl-CoA_Oxase/DH_mid-dom_sf"/>
</dbReference>
<dbReference type="InterPro" id="IPR006091">
    <property type="entry name" value="Acyl-CoA_Oxase/DH_mid-dom"/>
</dbReference>
<dbReference type="PANTHER" id="PTHR43831:SF1">
    <property type="entry name" value="ISOBUTYRYL-COA DEHYDROGENASE, MITOCHONDRIAL"/>
    <property type="match status" value="1"/>
</dbReference>
<dbReference type="GO" id="GO:0003995">
    <property type="term" value="F:acyl-CoA dehydrogenase activity"/>
    <property type="evidence" value="ECO:0007669"/>
    <property type="project" value="InterPro"/>
</dbReference>
<organism evidence="12 13">
    <name type="scientific">Tistlia consotensis USBA 355</name>
    <dbReference type="NCBI Taxonomy" id="560819"/>
    <lineage>
        <taxon>Bacteria</taxon>
        <taxon>Pseudomonadati</taxon>
        <taxon>Pseudomonadota</taxon>
        <taxon>Alphaproteobacteria</taxon>
        <taxon>Rhodospirillales</taxon>
        <taxon>Rhodovibrionaceae</taxon>
        <taxon>Tistlia</taxon>
    </lineage>
</organism>
<evidence type="ECO:0000256" key="4">
    <source>
        <dbReference type="ARBA" id="ARBA00022456"/>
    </source>
</evidence>
<dbReference type="Proteomes" id="UP000192917">
    <property type="component" value="Unassembled WGS sequence"/>
</dbReference>
<dbReference type="FunFam" id="2.40.110.10:FF:000001">
    <property type="entry name" value="Acyl-CoA dehydrogenase, mitochondrial"/>
    <property type="match status" value="1"/>
</dbReference>
<evidence type="ECO:0000256" key="1">
    <source>
        <dbReference type="ARBA" id="ARBA00001974"/>
    </source>
</evidence>
<evidence type="ECO:0008006" key="14">
    <source>
        <dbReference type="Google" id="ProtNLM"/>
    </source>
</evidence>
<keyword evidence="6 8" id="KW-0274">FAD</keyword>
<dbReference type="PIRSF" id="PIRSF016578">
    <property type="entry name" value="HsaA"/>
    <property type="match status" value="1"/>
</dbReference>
<evidence type="ECO:0000313" key="12">
    <source>
        <dbReference type="EMBL" id="SMF44153.1"/>
    </source>
</evidence>
<dbReference type="SUPFAM" id="SSF47203">
    <property type="entry name" value="Acyl-CoA dehydrogenase C-terminal domain-like"/>
    <property type="match status" value="1"/>
</dbReference>
<feature type="domain" description="Acyl-CoA dehydrogenase/oxidase C-terminal" evidence="9">
    <location>
        <begin position="227"/>
        <end position="377"/>
    </location>
</feature>
<dbReference type="GO" id="GO:0009083">
    <property type="term" value="P:branched-chain amino acid catabolic process"/>
    <property type="evidence" value="ECO:0007669"/>
    <property type="project" value="UniProtKB-KW"/>
</dbReference>
<feature type="domain" description="Acyl-CoA dehydrogenase/oxidase N-terminal" evidence="11">
    <location>
        <begin position="6"/>
        <end position="117"/>
    </location>
</feature>
<dbReference type="InterPro" id="IPR006089">
    <property type="entry name" value="Acyl-CoA_DH_CS"/>
</dbReference>
<dbReference type="InterPro" id="IPR009075">
    <property type="entry name" value="AcylCo_DH/oxidase_C"/>
</dbReference>
<protein>
    <recommendedName>
        <fullName evidence="14">Acyl-CoA dehydrogenase</fullName>
    </recommendedName>
</protein>
<dbReference type="EMBL" id="FWZX01000015">
    <property type="protein sequence ID" value="SMF44153.1"/>
    <property type="molecule type" value="Genomic_DNA"/>
</dbReference>